<dbReference type="EMBL" id="RSCE01000001">
    <property type="protein sequence ID" value="RSH87776.1"/>
    <property type="molecule type" value="Genomic_DNA"/>
</dbReference>
<comment type="caution">
    <text evidence="3">The sequence shown here is derived from an EMBL/GenBank/DDBJ whole genome shotgun (WGS) entry which is preliminary data.</text>
</comment>
<dbReference type="Pfam" id="PF21671">
    <property type="entry name" value="CPL1-like"/>
    <property type="match status" value="1"/>
</dbReference>
<organism evidence="3 4">
    <name type="scientific">Apiotrichum porosum</name>
    <dbReference type="NCBI Taxonomy" id="105984"/>
    <lineage>
        <taxon>Eukaryota</taxon>
        <taxon>Fungi</taxon>
        <taxon>Dikarya</taxon>
        <taxon>Basidiomycota</taxon>
        <taxon>Agaricomycotina</taxon>
        <taxon>Tremellomycetes</taxon>
        <taxon>Trichosporonales</taxon>
        <taxon>Trichosporonaceae</taxon>
        <taxon>Apiotrichum</taxon>
    </lineage>
</organism>
<keyword evidence="4" id="KW-1185">Reference proteome</keyword>
<keyword evidence="1" id="KW-0732">Signal</keyword>
<dbReference type="OrthoDB" id="2592797at2759"/>
<dbReference type="InterPro" id="IPR048661">
    <property type="entry name" value="CPL1-like"/>
</dbReference>
<feature type="chain" id="PRO_5019508915" description="Protein CPL1-like domain-containing protein" evidence="1">
    <location>
        <begin position="23"/>
        <end position="645"/>
    </location>
</feature>
<dbReference type="AlphaFoldDB" id="A0A427Y9L8"/>
<reference evidence="3 4" key="1">
    <citation type="submission" date="2018-11" db="EMBL/GenBank/DDBJ databases">
        <title>Genome sequence of Apiotrichum porosum DSM 27194.</title>
        <authorList>
            <person name="Aliyu H."/>
            <person name="Gorte O."/>
            <person name="Ochsenreither K."/>
        </authorList>
    </citation>
    <scope>NUCLEOTIDE SEQUENCE [LARGE SCALE GENOMIC DNA]</scope>
    <source>
        <strain evidence="3 4">DSM 27194</strain>
    </source>
</reference>
<feature type="domain" description="Protein CPL1-like" evidence="2">
    <location>
        <begin position="570"/>
        <end position="626"/>
    </location>
</feature>
<evidence type="ECO:0000256" key="1">
    <source>
        <dbReference type="SAM" id="SignalP"/>
    </source>
</evidence>
<dbReference type="Proteomes" id="UP000279236">
    <property type="component" value="Unassembled WGS sequence"/>
</dbReference>
<dbReference type="STRING" id="105984.A0A427Y9L8"/>
<gene>
    <name evidence="3" type="ORF">EHS24_000292</name>
</gene>
<feature type="signal peptide" evidence="1">
    <location>
        <begin position="1"/>
        <end position="22"/>
    </location>
</feature>
<dbReference type="PANTHER" id="PTHR35192:SF2">
    <property type="entry name" value="APPLE DOMAIN-CONTAINING PROTEIN"/>
    <property type="match status" value="1"/>
</dbReference>
<sequence length="645" mass="65122">MKFANFGLALLALPALFANAMALPEAQPETASELDDRTFTCSSTTRASCYIMGYGMTSSCLCDVMSYTAKPSQPCGSGTYASCTSISSLVKCWDQGYAVDNNCNCVVPATSTSVKTTSTSSTKVSTTSAAQTTAAGTCNDWLAISICLLEGKTTDGKCNCVSGTATVPGGSSSCSDATAMSNCFKQGYGCNAKCVCTPVTTTSTSAKTTSTTSTTSVKTTSTTTPCTTSTTSVKTTSSSVKTISTSTPCTTSTTSAKTTSTSVKTTSTTTPCTTSTTSVKTTSTSIKTTSTSVKATSTSSSAAATSTAAGTCKDWLSIAVCAIEGKTTNGQCQCVSGTPTVPGGSSSCGDATAMSNCFKQGYGCNAKCVCTPATTSSTVASSTKASSTTSPPAATTTPSGVCKDWLAISICLLEGKTTNGQCQCVSGTPTVPGGSSSCTDSTAMSNCFKQGYGCNAKCVCTPVSTTSSTATTTSQSSTPTAVGSCKNAAAISACALRGLGVNSDCSCNKCNCDAQWSCVKKGGILDSSCNCILPSGSRRRRDATYVNHLCAKGMTACRLDSSESGWNGQFECLDVTTQLESCGGCVGEGQGQDCSAIDGVADVACIASRCVVSACQTGWTLVNGTTCEPSNAARFQQVLGSLWEL</sequence>
<evidence type="ECO:0000313" key="3">
    <source>
        <dbReference type="EMBL" id="RSH87776.1"/>
    </source>
</evidence>
<accession>A0A427Y9L8</accession>
<dbReference type="InterPro" id="IPR038955">
    <property type="entry name" value="PriA/CPL1_fungi"/>
</dbReference>
<evidence type="ECO:0000259" key="2">
    <source>
        <dbReference type="Pfam" id="PF21671"/>
    </source>
</evidence>
<proteinExistence type="predicted"/>
<dbReference type="GeneID" id="39584835"/>
<name>A0A427Y9L8_9TREE</name>
<dbReference type="RefSeq" id="XP_028479984.1">
    <property type="nucleotide sequence ID" value="XM_028616127.1"/>
</dbReference>
<dbReference type="PANTHER" id="PTHR35192">
    <property type="entry name" value="PROTEIN, PUTATIVE-RELATED"/>
    <property type="match status" value="1"/>
</dbReference>
<protein>
    <recommendedName>
        <fullName evidence="2">Protein CPL1-like domain-containing protein</fullName>
    </recommendedName>
</protein>
<evidence type="ECO:0000313" key="4">
    <source>
        <dbReference type="Proteomes" id="UP000279236"/>
    </source>
</evidence>